<name>A0AAD8E9A0_DIPPU</name>
<keyword evidence="3" id="KW-1185">Reference proteome</keyword>
<feature type="chain" id="PRO_5041906404" evidence="1">
    <location>
        <begin position="18"/>
        <end position="60"/>
    </location>
</feature>
<feature type="signal peptide" evidence="1">
    <location>
        <begin position="1"/>
        <end position="17"/>
    </location>
</feature>
<sequence>YFFAVLALFVVFAVAFGAEQVAKDLKGAEQFYYGYAAPYAGYAAYGAYPYAAAAYPYYYR</sequence>
<proteinExistence type="predicted"/>
<reference evidence="2" key="2">
    <citation type="submission" date="2023-05" db="EMBL/GenBank/DDBJ databases">
        <authorList>
            <person name="Fouks B."/>
        </authorList>
    </citation>
    <scope>NUCLEOTIDE SEQUENCE</scope>
    <source>
        <strain evidence="2">Stay&amp;Tobe</strain>
        <tissue evidence="2">Testes</tissue>
    </source>
</reference>
<accession>A0AAD8E9A0</accession>
<evidence type="ECO:0000313" key="2">
    <source>
        <dbReference type="EMBL" id="KAJ9581397.1"/>
    </source>
</evidence>
<dbReference type="EMBL" id="JASPKZ010007931">
    <property type="protein sequence ID" value="KAJ9581397.1"/>
    <property type="molecule type" value="Genomic_DNA"/>
</dbReference>
<feature type="non-terminal residue" evidence="2">
    <location>
        <position position="1"/>
    </location>
</feature>
<gene>
    <name evidence="2" type="ORF">L9F63_023424</name>
</gene>
<comment type="caution">
    <text evidence="2">The sequence shown here is derived from an EMBL/GenBank/DDBJ whole genome shotgun (WGS) entry which is preliminary data.</text>
</comment>
<dbReference type="Proteomes" id="UP001233999">
    <property type="component" value="Unassembled WGS sequence"/>
</dbReference>
<reference evidence="2" key="1">
    <citation type="journal article" date="2023" name="IScience">
        <title>Live-bearing cockroach genome reveals convergent evolutionary mechanisms linked to viviparity in insects and beyond.</title>
        <authorList>
            <person name="Fouks B."/>
            <person name="Harrison M.C."/>
            <person name="Mikhailova A.A."/>
            <person name="Marchal E."/>
            <person name="English S."/>
            <person name="Carruthers M."/>
            <person name="Jennings E.C."/>
            <person name="Chiamaka E.L."/>
            <person name="Frigard R.A."/>
            <person name="Pippel M."/>
            <person name="Attardo G.M."/>
            <person name="Benoit J.B."/>
            <person name="Bornberg-Bauer E."/>
            <person name="Tobe S.S."/>
        </authorList>
    </citation>
    <scope>NUCLEOTIDE SEQUENCE</scope>
    <source>
        <strain evidence="2">Stay&amp;Tobe</strain>
    </source>
</reference>
<dbReference type="AlphaFoldDB" id="A0AAD8E9A0"/>
<evidence type="ECO:0000313" key="3">
    <source>
        <dbReference type="Proteomes" id="UP001233999"/>
    </source>
</evidence>
<protein>
    <submittedName>
        <fullName evidence="2">Uncharacterized protein</fullName>
    </submittedName>
</protein>
<evidence type="ECO:0000256" key="1">
    <source>
        <dbReference type="SAM" id="SignalP"/>
    </source>
</evidence>
<organism evidence="2 3">
    <name type="scientific">Diploptera punctata</name>
    <name type="common">Pacific beetle cockroach</name>
    <dbReference type="NCBI Taxonomy" id="6984"/>
    <lineage>
        <taxon>Eukaryota</taxon>
        <taxon>Metazoa</taxon>
        <taxon>Ecdysozoa</taxon>
        <taxon>Arthropoda</taxon>
        <taxon>Hexapoda</taxon>
        <taxon>Insecta</taxon>
        <taxon>Pterygota</taxon>
        <taxon>Neoptera</taxon>
        <taxon>Polyneoptera</taxon>
        <taxon>Dictyoptera</taxon>
        <taxon>Blattodea</taxon>
        <taxon>Blaberoidea</taxon>
        <taxon>Blaberidae</taxon>
        <taxon>Diplopterinae</taxon>
        <taxon>Diploptera</taxon>
    </lineage>
</organism>
<keyword evidence="1" id="KW-0732">Signal</keyword>